<feature type="domain" description="Amine oxidase" evidence="1">
    <location>
        <begin position="13"/>
        <end position="413"/>
    </location>
</feature>
<dbReference type="SUPFAM" id="SSF51905">
    <property type="entry name" value="FAD/NAD(P)-binding domain"/>
    <property type="match status" value="1"/>
</dbReference>
<dbReference type="InterPro" id="IPR002937">
    <property type="entry name" value="Amino_oxidase"/>
</dbReference>
<protein>
    <submittedName>
        <fullName evidence="2">NAD(P)/FAD-dependent oxidoreductase</fullName>
    </submittedName>
</protein>
<dbReference type="Pfam" id="PF01593">
    <property type="entry name" value="Amino_oxidase"/>
    <property type="match status" value="1"/>
</dbReference>
<dbReference type="Gene3D" id="3.50.50.60">
    <property type="entry name" value="FAD/NAD(P)-binding domain"/>
    <property type="match status" value="1"/>
</dbReference>
<evidence type="ECO:0000259" key="1">
    <source>
        <dbReference type="Pfam" id="PF01593"/>
    </source>
</evidence>
<evidence type="ECO:0000313" key="3">
    <source>
        <dbReference type="Proteomes" id="UP001501414"/>
    </source>
</evidence>
<reference evidence="3" key="1">
    <citation type="journal article" date="2019" name="Int. J. Syst. Evol. Microbiol.">
        <title>The Global Catalogue of Microorganisms (GCM) 10K type strain sequencing project: providing services to taxonomists for standard genome sequencing and annotation.</title>
        <authorList>
            <consortium name="The Broad Institute Genomics Platform"/>
            <consortium name="The Broad Institute Genome Sequencing Center for Infectious Disease"/>
            <person name="Wu L."/>
            <person name="Ma J."/>
        </authorList>
    </citation>
    <scope>NUCLEOTIDE SEQUENCE [LARGE SCALE GENOMIC DNA]</scope>
    <source>
        <strain evidence="3">JCM 11896</strain>
    </source>
</reference>
<dbReference type="PANTHER" id="PTHR42841">
    <property type="entry name" value="AMINE OXIDASE"/>
    <property type="match status" value="1"/>
</dbReference>
<proteinExistence type="predicted"/>
<keyword evidence="3" id="KW-1185">Reference proteome</keyword>
<dbReference type="InterPro" id="IPR036188">
    <property type="entry name" value="FAD/NAD-bd_sf"/>
</dbReference>
<dbReference type="EMBL" id="BAAAJK010000052">
    <property type="protein sequence ID" value="GAA1401048.1"/>
    <property type="molecule type" value="Genomic_DNA"/>
</dbReference>
<dbReference type="Proteomes" id="UP001501414">
    <property type="component" value="Unassembled WGS sequence"/>
</dbReference>
<dbReference type="RefSeq" id="WP_344028769.1">
    <property type="nucleotide sequence ID" value="NZ_BAAAJK010000052.1"/>
</dbReference>
<gene>
    <name evidence="2" type="ORF">GCM10009613_58810</name>
</gene>
<organism evidence="2 3">
    <name type="scientific">Pseudonocardia kongjuensis</name>
    <dbReference type="NCBI Taxonomy" id="102227"/>
    <lineage>
        <taxon>Bacteria</taxon>
        <taxon>Bacillati</taxon>
        <taxon>Actinomycetota</taxon>
        <taxon>Actinomycetes</taxon>
        <taxon>Pseudonocardiales</taxon>
        <taxon>Pseudonocardiaceae</taxon>
        <taxon>Pseudonocardia</taxon>
    </lineage>
</organism>
<sequence>MSTPDVLVVGAGLAGLRAAAVLHRHGLSVQLLEASDRVGGRMATDVVDGFRCDRGFQVLNSSYPALRAALAPHGLDSLAARAFEPGAAVRAGDGELHRFVNPLRRPASAPATAADDLFGPLDKAKLVAWTARVLASPPARTATMIDRSAADDLDAAGIGGAVTDRFLRPFLSGVLADPALETSAAFVRLVWRSFALGTVVVPDDGMEALPRRLAAALPPGAVTLHTRVHAVHGGDAPSVDTDAGTLRARAVLVAADPRTAAALLPGVAEPRMNALTTFFHVPPQAPSAAPLLHLDGTGGPVVNSVVLTAAAPGYSADGRPLVASSIVGTPAGTGLDEPAVRRELARIWAVPTDDWAHLHTAQVDGALPLLEPARPVRRDVDLGRNLFVAGDHRDTPSTQGALVSGRRAAQAVLARLGAARVRG</sequence>
<comment type="caution">
    <text evidence="2">The sequence shown here is derived from an EMBL/GenBank/DDBJ whole genome shotgun (WGS) entry which is preliminary data.</text>
</comment>
<evidence type="ECO:0000313" key="2">
    <source>
        <dbReference type="EMBL" id="GAA1401048.1"/>
    </source>
</evidence>
<name>A0ABP4IWK4_9PSEU</name>
<accession>A0ABP4IWK4</accession>